<name>A0A1D2M1Y3_ORCCI</name>
<dbReference type="AlphaFoldDB" id="A0A1D2M1Y3"/>
<feature type="domain" description="C2H2-type" evidence="7">
    <location>
        <begin position="258"/>
        <end position="286"/>
    </location>
</feature>
<dbReference type="InterPro" id="IPR013087">
    <property type="entry name" value="Znf_C2H2_type"/>
</dbReference>
<feature type="domain" description="C2H2-type" evidence="7">
    <location>
        <begin position="166"/>
        <end position="195"/>
    </location>
</feature>
<proteinExistence type="predicted"/>
<organism evidence="8 9">
    <name type="scientific">Orchesella cincta</name>
    <name type="common">Springtail</name>
    <name type="synonym">Podura cincta</name>
    <dbReference type="NCBI Taxonomy" id="48709"/>
    <lineage>
        <taxon>Eukaryota</taxon>
        <taxon>Metazoa</taxon>
        <taxon>Ecdysozoa</taxon>
        <taxon>Arthropoda</taxon>
        <taxon>Hexapoda</taxon>
        <taxon>Collembola</taxon>
        <taxon>Entomobryomorpha</taxon>
        <taxon>Entomobryoidea</taxon>
        <taxon>Orchesellidae</taxon>
        <taxon>Orchesellinae</taxon>
        <taxon>Orchesella</taxon>
    </lineage>
</organism>
<feature type="region of interest" description="Disordered" evidence="6">
    <location>
        <begin position="1"/>
        <end position="34"/>
    </location>
</feature>
<dbReference type="GO" id="GO:0043565">
    <property type="term" value="F:sequence-specific DNA binding"/>
    <property type="evidence" value="ECO:0007669"/>
    <property type="project" value="TreeGrafter"/>
</dbReference>
<feature type="compositionally biased region" description="Polar residues" evidence="6">
    <location>
        <begin position="1"/>
        <end position="12"/>
    </location>
</feature>
<dbReference type="OrthoDB" id="6077919at2759"/>
<dbReference type="STRING" id="48709.A0A1D2M1Y3"/>
<feature type="domain" description="C2H2-type" evidence="7">
    <location>
        <begin position="196"/>
        <end position="223"/>
    </location>
</feature>
<evidence type="ECO:0000256" key="5">
    <source>
        <dbReference type="PROSITE-ProRule" id="PRU00042"/>
    </source>
</evidence>
<evidence type="ECO:0000256" key="3">
    <source>
        <dbReference type="ARBA" id="ARBA00022771"/>
    </source>
</evidence>
<feature type="compositionally biased region" description="Polar residues" evidence="6">
    <location>
        <begin position="22"/>
        <end position="34"/>
    </location>
</feature>
<evidence type="ECO:0000259" key="7">
    <source>
        <dbReference type="PROSITE" id="PS50157"/>
    </source>
</evidence>
<sequence>MTLTVDSTTISGNVKRKKKSNASRPIQPTTKKFSSWSDCNNHFNQAHDSLWPCEICKRVFKAKDKLAKHEQIHSELKQFVCVICEHRYRTLPNLMSHISSLHTQEKPFPCTECPAEFALSSSLRSHIIRAHRKGEWVNKCFVCDKKFSTQQVLYRHLQTHTGERPYICSHSGCNKNFPTQGELRRHLSFHIGDKKYTGSVCGKKFVTNGTRNQHVKTHNKNSPQHSTSKNTRKAIQIYFEMGQLNKHVRQFHKNIRQFPCSMCDKSFYRAYLRDNHLSATHLNEKCEICDKRNRSSHQVTQPANRLKMCIMPQNVFE</sequence>
<gene>
    <name evidence="8" type="ORF">Ocin01_19718</name>
</gene>
<dbReference type="FunFam" id="3.30.160.60:FF:000100">
    <property type="entry name" value="Zinc finger 45-like"/>
    <property type="match status" value="1"/>
</dbReference>
<dbReference type="SMART" id="SM00355">
    <property type="entry name" value="ZnF_C2H2"/>
    <property type="match status" value="7"/>
</dbReference>
<dbReference type="PANTHER" id="PTHR24408">
    <property type="entry name" value="ZINC FINGER PROTEIN"/>
    <property type="match status" value="1"/>
</dbReference>
<reference evidence="8 9" key="1">
    <citation type="journal article" date="2016" name="Genome Biol. Evol.">
        <title>Gene Family Evolution Reflects Adaptation to Soil Environmental Stressors in the Genome of the Collembolan Orchesella cincta.</title>
        <authorList>
            <person name="Faddeeva-Vakhrusheva A."/>
            <person name="Derks M.F."/>
            <person name="Anvar S.Y."/>
            <person name="Agamennone V."/>
            <person name="Suring W."/>
            <person name="Smit S."/>
            <person name="van Straalen N.M."/>
            <person name="Roelofs D."/>
        </authorList>
    </citation>
    <scope>NUCLEOTIDE SEQUENCE [LARGE SCALE GENOMIC DNA]</scope>
    <source>
        <tissue evidence="8">Mixed pool</tissue>
    </source>
</reference>
<dbReference type="GO" id="GO:0005634">
    <property type="term" value="C:nucleus"/>
    <property type="evidence" value="ECO:0007669"/>
    <property type="project" value="TreeGrafter"/>
</dbReference>
<keyword evidence="2" id="KW-0677">Repeat</keyword>
<feature type="domain" description="C2H2-type" evidence="7">
    <location>
        <begin position="108"/>
        <end position="131"/>
    </location>
</feature>
<keyword evidence="4" id="KW-0862">Zinc</keyword>
<keyword evidence="3 5" id="KW-0863">Zinc-finger</keyword>
<dbReference type="PANTHER" id="PTHR24408:SF58">
    <property type="entry name" value="TRANSCRIPTION FACTOR (TFIIIA), PUTATIVE (AFU_ORTHOLOGUE AFUA_1G05150)-RELATED"/>
    <property type="match status" value="1"/>
</dbReference>
<evidence type="ECO:0000313" key="8">
    <source>
        <dbReference type="EMBL" id="ODM86964.1"/>
    </source>
</evidence>
<accession>A0A1D2M1Y3</accession>
<dbReference type="InterPro" id="IPR036236">
    <property type="entry name" value="Znf_C2H2_sf"/>
</dbReference>
<dbReference type="GO" id="GO:0000981">
    <property type="term" value="F:DNA-binding transcription factor activity, RNA polymerase II-specific"/>
    <property type="evidence" value="ECO:0007669"/>
    <property type="project" value="TreeGrafter"/>
</dbReference>
<dbReference type="SUPFAM" id="SSF57667">
    <property type="entry name" value="beta-beta-alpha zinc fingers"/>
    <property type="match status" value="3"/>
</dbReference>
<evidence type="ECO:0000256" key="6">
    <source>
        <dbReference type="SAM" id="MobiDB-lite"/>
    </source>
</evidence>
<evidence type="ECO:0000256" key="4">
    <source>
        <dbReference type="ARBA" id="ARBA00022833"/>
    </source>
</evidence>
<comment type="caution">
    <text evidence="8">The sequence shown here is derived from an EMBL/GenBank/DDBJ whole genome shotgun (WGS) entry which is preliminary data.</text>
</comment>
<evidence type="ECO:0000256" key="1">
    <source>
        <dbReference type="ARBA" id="ARBA00022723"/>
    </source>
</evidence>
<evidence type="ECO:0000313" key="9">
    <source>
        <dbReference type="Proteomes" id="UP000094527"/>
    </source>
</evidence>
<evidence type="ECO:0000256" key="2">
    <source>
        <dbReference type="ARBA" id="ARBA00022737"/>
    </source>
</evidence>
<dbReference type="PROSITE" id="PS50157">
    <property type="entry name" value="ZINC_FINGER_C2H2_2"/>
    <property type="match status" value="7"/>
</dbReference>
<keyword evidence="9" id="KW-1185">Reference proteome</keyword>
<feature type="domain" description="C2H2-type" evidence="7">
    <location>
        <begin position="51"/>
        <end position="78"/>
    </location>
</feature>
<feature type="domain" description="C2H2-type" evidence="7">
    <location>
        <begin position="138"/>
        <end position="165"/>
    </location>
</feature>
<feature type="domain" description="C2H2-type" evidence="7">
    <location>
        <begin position="79"/>
        <end position="107"/>
    </location>
</feature>
<keyword evidence="1" id="KW-0479">Metal-binding</keyword>
<dbReference type="EMBL" id="LJIJ01006605">
    <property type="protein sequence ID" value="ODM86964.1"/>
    <property type="molecule type" value="Genomic_DNA"/>
</dbReference>
<dbReference type="Pfam" id="PF00096">
    <property type="entry name" value="zf-C2H2"/>
    <property type="match status" value="4"/>
</dbReference>
<protein>
    <submittedName>
        <fullName evidence="8">Putative zinc finger protein</fullName>
    </submittedName>
</protein>
<dbReference type="PROSITE" id="PS00028">
    <property type="entry name" value="ZINC_FINGER_C2H2_1"/>
    <property type="match status" value="6"/>
</dbReference>
<dbReference type="Proteomes" id="UP000094527">
    <property type="component" value="Unassembled WGS sequence"/>
</dbReference>
<dbReference type="Gene3D" id="3.30.160.60">
    <property type="entry name" value="Classic Zinc Finger"/>
    <property type="match status" value="5"/>
</dbReference>
<dbReference type="GO" id="GO:0008270">
    <property type="term" value="F:zinc ion binding"/>
    <property type="evidence" value="ECO:0007669"/>
    <property type="project" value="UniProtKB-KW"/>
</dbReference>